<protein>
    <submittedName>
        <fullName evidence="2">Uncharacterized protein</fullName>
    </submittedName>
</protein>
<keyword evidence="1" id="KW-0472">Membrane</keyword>
<proteinExistence type="predicted"/>
<dbReference type="AlphaFoldDB" id="A0A182VIZ6"/>
<keyword evidence="1" id="KW-1133">Transmembrane helix</keyword>
<dbReference type="EnsemblMetazoa" id="AMEM015780-RA">
    <property type="protein sequence ID" value="AMEM015780-PA"/>
    <property type="gene ID" value="AMEM015780"/>
</dbReference>
<reference evidence="2" key="1">
    <citation type="submission" date="2020-05" db="UniProtKB">
        <authorList>
            <consortium name="EnsemblMetazoa"/>
        </authorList>
    </citation>
    <scope>IDENTIFICATION</scope>
    <source>
        <strain evidence="2">MAF</strain>
    </source>
</reference>
<feature type="transmembrane region" description="Helical" evidence="1">
    <location>
        <begin position="173"/>
        <end position="194"/>
    </location>
</feature>
<name>A0A182VIZ6_ANOME</name>
<evidence type="ECO:0000313" key="2">
    <source>
        <dbReference type="EnsemblMetazoa" id="AMEM015780-PA"/>
    </source>
</evidence>
<sequence>MSGLLMTEAKSMLPSGLAPAPPAAAPGLRDRSSRNCCDTPRFRLPSFFSPSASCLRSGDTSTYVLQYSSYRSTWFRGSSSFFTLLSPPVAAASSPSPRSYTFSKHCIATSMLSRESSLKVGWSICFARKRMNERTKYFASTLIPLSLMMHRYLRLKLCQKACHRKRKKTKKAFLWVMRIATMELIALATMTSSAT</sequence>
<evidence type="ECO:0000256" key="1">
    <source>
        <dbReference type="SAM" id="Phobius"/>
    </source>
</evidence>
<accession>A0A182VIZ6</accession>
<organism evidence="2 3">
    <name type="scientific">Anopheles merus</name>
    <name type="common">Mosquito</name>
    <dbReference type="NCBI Taxonomy" id="30066"/>
    <lineage>
        <taxon>Eukaryota</taxon>
        <taxon>Metazoa</taxon>
        <taxon>Ecdysozoa</taxon>
        <taxon>Arthropoda</taxon>
        <taxon>Hexapoda</taxon>
        <taxon>Insecta</taxon>
        <taxon>Pterygota</taxon>
        <taxon>Neoptera</taxon>
        <taxon>Endopterygota</taxon>
        <taxon>Diptera</taxon>
        <taxon>Nematocera</taxon>
        <taxon>Culicoidea</taxon>
        <taxon>Culicidae</taxon>
        <taxon>Anophelinae</taxon>
        <taxon>Anopheles</taxon>
    </lineage>
</organism>
<evidence type="ECO:0000313" key="3">
    <source>
        <dbReference type="Proteomes" id="UP000075903"/>
    </source>
</evidence>
<dbReference type="Proteomes" id="UP000075903">
    <property type="component" value="Unassembled WGS sequence"/>
</dbReference>
<keyword evidence="1" id="KW-0812">Transmembrane</keyword>
<keyword evidence="3" id="KW-1185">Reference proteome</keyword>
<dbReference type="VEuPathDB" id="VectorBase:AMEM015780"/>